<evidence type="ECO:0000313" key="5">
    <source>
        <dbReference type="EMBL" id="SPS04725.1"/>
    </source>
</evidence>
<dbReference type="Pfam" id="PF01523">
    <property type="entry name" value="PmbA_TldD_1st"/>
    <property type="match status" value="1"/>
</dbReference>
<comment type="similarity">
    <text evidence="1">Belongs to the peptidase U62 family.</text>
</comment>
<reference evidence="5" key="1">
    <citation type="submission" date="2018-05" db="EMBL/GenBank/DDBJ databases">
        <authorList>
            <person name="Lanie J.A."/>
            <person name="Ng W.-L."/>
            <person name="Kazmierczak K.M."/>
            <person name="Andrzejewski T.M."/>
            <person name="Davidsen T.M."/>
            <person name="Wayne K.J."/>
            <person name="Tettelin H."/>
            <person name="Glass J.I."/>
            <person name="Rusch D."/>
            <person name="Podicherti R."/>
            <person name="Tsui H.-C.T."/>
            <person name="Winkler M.E."/>
        </authorList>
    </citation>
    <scope>NUCLEOTIDE SEQUENCE</scope>
    <source>
        <strain evidence="5">KNB</strain>
    </source>
</reference>
<dbReference type="InterPro" id="IPR045569">
    <property type="entry name" value="Metalloprtase-TldD/E_C"/>
</dbReference>
<dbReference type="NCBIfam" id="NF008268">
    <property type="entry name" value="PRK11040.1"/>
    <property type="match status" value="1"/>
</dbReference>
<evidence type="ECO:0000259" key="3">
    <source>
        <dbReference type="Pfam" id="PF19289"/>
    </source>
</evidence>
<accession>A0A2X0SIJ5</accession>
<dbReference type="AlphaFoldDB" id="A0A2X0SIJ5"/>
<feature type="domain" description="Metalloprotease TldD/E N-terminal" evidence="2">
    <location>
        <begin position="41"/>
        <end position="101"/>
    </location>
</feature>
<dbReference type="Pfam" id="PF19289">
    <property type="entry name" value="PmbA_TldD_3rd"/>
    <property type="match status" value="1"/>
</dbReference>
<dbReference type="InterPro" id="IPR036059">
    <property type="entry name" value="TldD/PmbA_sf"/>
</dbReference>
<proteinExistence type="inferred from homology"/>
<feature type="domain" description="Metalloprotease TldD/E central" evidence="4">
    <location>
        <begin position="128"/>
        <end position="235"/>
    </location>
</feature>
<dbReference type="PANTHER" id="PTHR43421">
    <property type="entry name" value="METALLOPROTEASE PMBA"/>
    <property type="match status" value="1"/>
</dbReference>
<dbReference type="GO" id="GO:0005829">
    <property type="term" value="C:cytosol"/>
    <property type="evidence" value="ECO:0007669"/>
    <property type="project" value="TreeGrafter"/>
</dbReference>
<evidence type="ECO:0000256" key="1">
    <source>
        <dbReference type="ARBA" id="ARBA00005836"/>
    </source>
</evidence>
<sequence>MNVTTVSEPRFSHPEDTLRQIAQEMIEYARQQGATASATEVSDGFGQSITVRQGEVETIEYNRDKGVGITVYIDHRRGNASTSDFAPQAIRDTVNAALSIARHTASDDCAGLPEPEMLANEFPDLDLYHPWLLDLENTIEIARTCEQAAFRTDKRIENSEGATVNIHESQFIYANSLGFIGGYPTSRHSISCAVIAGKDHSMQRDYWYSEARAANDLLKAEKIGQIAAERTVRRLNAQKLGTMQVPVLFEAPVATSLLGHFVGAVSGSSLYRRSSFLLDQLGKPVFSSNICIDDIPDIARGLASSPFDNEGVKTLRRSIVQDGILQGYFLGTYSARKLGMKTTGNAGGNHNLILRPGKLDFKGLLTQMGRGLLVTELLGQGVNHITGDYSRGAAGFWVENGEIQYPVEEITIAGNLKDMYTHIAAVGNDVLVQGSRQCGSILIEHMTVAGQ</sequence>
<name>A0A2X0SIJ5_9PROT</name>
<dbReference type="GO" id="GO:0008237">
    <property type="term" value="F:metallopeptidase activity"/>
    <property type="evidence" value="ECO:0007669"/>
    <property type="project" value="InterPro"/>
</dbReference>
<dbReference type="EMBL" id="LS423452">
    <property type="protein sequence ID" value="SPS04725.1"/>
    <property type="molecule type" value="Genomic_DNA"/>
</dbReference>
<dbReference type="Pfam" id="PF19290">
    <property type="entry name" value="PmbA_TldD_2nd"/>
    <property type="match status" value="1"/>
</dbReference>
<dbReference type="SUPFAM" id="SSF111283">
    <property type="entry name" value="Putative modulator of DNA gyrase, PmbA/TldD"/>
    <property type="match status" value="1"/>
</dbReference>
<dbReference type="InterPro" id="IPR045570">
    <property type="entry name" value="Metalloprtase-TldD/E_cen_dom"/>
</dbReference>
<gene>
    <name evidence="5" type="primary">pmbA</name>
    <name evidence="5" type="ORF">NITFAB_0314</name>
</gene>
<dbReference type="InterPro" id="IPR047657">
    <property type="entry name" value="PmbA"/>
</dbReference>
<dbReference type="InterPro" id="IPR035068">
    <property type="entry name" value="TldD/PmbA_N"/>
</dbReference>
<dbReference type="GO" id="GO:0006508">
    <property type="term" value="P:proteolysis"/>
    <property type="evidence" value="ECO:0007669"/>
    <property type="project" value="InterPro"/>
</dbReference>
<protein>
    <submittedName>
        <fullName evidence="5">Peptidase required for the maturation and secretion of the antibiotic peptide MccB17</fullName>
    </submittedName>
</protein>
<organism evidence="5">
    <name type="scientific">Candidatus Nitrotoga fabula</name>
    <dbReference type="NCBI Taxonomy" id="2182327"/>
    <lineage>
        <taxon>Bacteria</taxon>
        <taxon>Pseudomonadati</taxon>
        <taxon>Pseudomonadota</taxon>
        <taxon>Betaproteobacteria</taxon>
        <taxon>Nitrosomonadales</taxon>
        <taxon>Gallionellaceae</taxon>
        <taxon>Candidatus Nitrotoga</taxon>
    </lineage>
</organism>
<dbReference type="PANTHER" id="PTHR43421:SF1">
    <property type="entry name" value="METALLOPROTEASE PMBA"/>
    <property type="match status" value="1"/>
</dbReference>
<feature type="domain" description="Metalloprotease TldD/E C-terminal" evidence="3">
    <location>
        <begin position="243"/>
        <end position="450"/>
    </location>
</feature>
<evidence type="ECO:0000259" key="4">
    <source>
        <dbReference type="Pfam" id="PF19290"/>
    </source>
</evidence>
<evidence type="ECO:0000259" key="2">
    <source>
        <dbReference type="Pfam" id="PF01523"/>
    </source>
</evidence>
<dbReference type="Gene3D" id="3.30.2290.10">
    <property type="entry name" value="PmbA/TldD superfamily"/>
    <property type="match status" value="1"/>
</dbReference>
<dbReference type="InterPro" id="IPR002510">
    <property type="entry name" value="Metalloprtase-TldD/E_N"/>
</dbReference>